<dbReference type="AlphaFoldDB" id="A0A366HS73"/>
<evidence type="ECO:0000256" key="1">
    <source>
        <dbReference type="SAM" id="SignalP"/>
    </source>
</evidence>
<protein>
    <submittedName>
        <fullName evidence="2">Putative exosortase-associated protein (TIGR04073 family)</fullName>
    </submittedName>
</protein>
<keyword evidence="1" id="KW-0732">Signal</keyword>
<dbReference type="NCBIfam" id="TIGR04073">
    <property type="entry name" value="exo_TIGR04073"/>
    <property type="match status" value="1"/>
</dbReference>
<keyword evidence="3" id="KW-1185">Reference proteome</keyword>
<evidence type="ECO:0000313" key="2">
    <source>
        <dbReference type="EMBL" id="RBP46531.1"/>
    </source>
</evidence>
<feature type="chain" id="PRO_5017007927" evidence="1">
    <location>
        <begin position="22"/>
        <end position="139"/>
    </location>
</feature>
<gene>
    <name evidence="2" type="ORF">DES53_102922</name>
</gene>
<proteinExistence type="predicted"/>
<sequence>MKNRIILLLAGALLVGTYAFGDIQASPGSKWDWSRKLSRSLANVAYGWAEYPIQWQKVDKEDGTNAAFTSGIVQGTHRSVVRLGYGIYEFATFPFPTYKGGYRPPYRTKERFDTWYGYQEFPPQVGFTSQAGYSRNQSW</sequence>
<comment type="caution">
    <text evidence="2">The sequence shown here is derived from an EMBL/GenBank/DDBJ whole genome shotgun (WGS) entry which is preliminary data.</text>
</comment>
<dbReference type="Proteomes" id="UP000253426">
    <property type="component" value="Unassembled WGS sequence"/>
</dbReference>
<evidence type="ECO:0000313" key="3">
    <source>
        <dbReference type="Proteomes" id="UP000253426"/>
    </source>
</evidence>
<reference evidence="2 3" key="1">
    <citation type="submission" date="2018-06" db="EMBL/GenBank/DDBJ databases">
        <title>Genomic Encyclopedia of Type Strains, Phase IV (KMG-IV): sequencing the most valuable type-strain genomes for metagenomic binning, comparative biology and taxonomic classification.</title>
        <authorList>
            <person name="Goeker M."/>
        </authorList>
    </citation>
    <scope>NUCLEOTIDE SEQUENCE [LARGE SCALE GENOMIC DNA]</scope>
    <source>
        <strain evidence="2 3">DSM 25532</strain>
    </source>
</reference>
<accession>A0A366HS73</accession>
<organism evidence="2 3">
    <name type="scientific">Roseimicrobium gellanilyticum</name>
    <dbReference type="NCBI Taxonomy" id="748857"/>
    <lineage>
        <taxon>Bacteria</taxon>
        <taxon>Pseudomonadati</taxon>
        <taxon>Verrucomicrobiota</taxon>
        <taxon>Verrucomicrobiia</taxon>
        <taxon>Verrucomicrobiales</taxon>
        <taxon>Verrucomicrobiaceae</taxon>
        <taxon>Roseimicrobium</taxon>
    </lineage>
</organism>
<dbReference type="EMBL" id="QNRR01000002">
    <property type="protein sequence ID" value="RBP46531.1"/>
    <property type="molecule type" value="Genomic_DNA"/>
</dbReference>
<name>A0A366HS73_9BACT</name>
<feature type="signal peptide" evidence="1">
    <location>
        <begin position="1"/>
        <end position="21"/>
    </location>
</feature>
<dbReference type="OrthoDB" id="197415at2"/>
<dbReference type="InterPro" id="IPR023824">
    <property type="entry name" value="CHP04073_exosortase-affil"/>
</dbReference>
<dbReference type="RefSeq" id="WP_113958036.1">
    <property type="nucleotide sequence ID" value="NZ_QNRR01000002.1"/>
</dbReference>